<dbReference type="eggNOG" id="COG5343">
    <property type="taxonomic scope" value="Bacteria"/>
</dbReference>
<protein>
    <recommendedName>
        <fullName evidence="10">Regulator of SigK</fullName>
    </recommendedName>
    <alternativeName>
        <fullName evidence="9">Sigma-K anti-sigma factor RskA</fullName>
    </alternativeName>
</protein>
<evidence type="ECO:0000256" key="3">
    <source>
        <dbReference type="ARBA" id="ARBA00022475"/>
    </source>
</evidence>
<dbReference type="Gene3D" id="1.10.10.1320">
    <property type="entry name" value="Anti-sigma factor, zinc-finger domain"/>
    <property type="match status" value="1"/>
</dbReference>
<dbReference type="InterPro" id="IPR018764">
    <property type="entry name" value="RskA_C"/>
</dbReference>
<evidence type="ECO:0000256" key="7">
    <source>
        <dbReference type="ARBA" id="ARBA00023136"/>
    </source>
</evidence>
<dbReference type="InterPro" id="IPR041916">
    <property type="entry name" value="Anti_sigma_zinc_sf"/>
</dbReference>
<keyword evidence="8" id="KW-0804">Transcription</keyword>
<keyword evidence="14" id="KW-0862">Zinc</keyword>
<evidence type="ECO:0000259" key="12">
    <source>
        <dbReference type="Pfam" id="PF10099"/>
    </source>
</evidence>
<feature type="domain" description="Anti-sigma K factor RskA C-terminal" evidence="12">
    <location>
        <begin position="118"/>
        <end position="252"/>
    </location>
</feature>
<comment type="subcellular location">
    <subcellularLocation>
        <location evidence="2">Cell membrane</location>
    </subcellularLocation>
    <subcellularLocation>
        <location evidence="1">Membrane</location>
        <topology evidence="1">Single-pass membrane protein</topology>
    </subcellularLocation>
</comment>
<dbReference type="GO" id="GO:0008270">
    <property type="term" value="F:zinc ion binding"/>
    <property type="evidence" value="ECO:0007669"/>
    <property type="project" value="UniProtKB-KW"/>
</dbReference>
<evidence type="ECO:0000259" key="13">
    <source>
        <dbReference type="Pfam" id="PF13490"/>
    </source>
</evidence>
<dbReference type="GO" id="GO:0006417">
    <property type="term" value="P:regulation of translation"/>
    <property type="evidence" value="ECO:0007669"/>
    <property type="project" value="TreeGrafter"/>
</dbReference>
<dbReference type="GO" id="GO:0005886">
    <property type="term" value="C:plasma membrane"/>
    <property type="evidence" value="ECO:0007669"/>
    <property type="project" value="UniProtKB-SubCell"/>
</dbReference>
<keyword evidence="4" id="KW-0812">Transmembrane</keyword>
<keyword evidence="15" id="KW-1185">Reference proteome</keyword>
<evidence type="ECO:0000256" key="1">
    <source>
        <dbReference type="ARBA" id="ARBA00004167"/>
    </source>
</evidence>
<evidence type="ECO:0000313" key="14">
    <source>
        <dbReference type="EMBL" id="SEJ50757.1"/>
    </source>
</evidence>
<dbReference type="Pfam" id="PF10099">
    <property type="entry name" value="RskA_C"/>
    <property type="match status" value="1"/>
</dbReference>
<gene>
    <name evidence="14" type="ORF">SAMN05421637_2064</name>
</gene>
<keyword evidence="7" id="KW-0472">Membrane</keyword>
<name>A0A1H6ZGX6_9MICO</name>
<keyword evidence="6" id="KW-0805">Transcription regulation</keyword>
<dbReference type="GO" id="GO:0016989">
    <property type="term" value="F:sigma factor antagonist activity"/>
    <property type="evidence" value="ECO:0007669"/>
    <property type="project" value="TreeGrafter"/>
</dbReference>
<keyword evidence="5" id="KW-1133">Transmembrane helix</keyword>
<dbReference type="AlphaFoldDB" id="A0A1H6ZGX6"/>
<dbReference type="InterPro" id="IPR051474">
    <property type="entry name" value="Anti-sigma-K/W_factor"/>
</dbReference>
<dbReference type="EMBL" id="FNZI01000004">
    <property type="protein sequence ID" value="SEJ50757.1"/>
    <property type="molecule type" value="Genomic_DNA"/>
</dbReference>
<dbReference type="PANTHER" id="PTHR37461:SF1">
    <property type="entry name" value="ANTI-SIGMA-K FACTOR RSKA"/>
    <property type="match status" value="1"/>
</dbReference>
<keyword evidence="14" id="KW-0479">Metal-binding</keyword>
<dbReference type="OrthoDB" id="153510at2"/>
<evidence type="ECO:0000256" key="4">
    <source>
        <dbReference type="ARBA" id="ARBA00022692"/>
    </source>
</evidence>
<evidence type="ECO:0000256" key="8">
    <source>
        <dbReference type="ARBA" id="ARBA00023163"/>
    </source>
</evidence>
<evidence type="ECO:0000256" key="9">
    <source>
        <dbReference type="ARBA" id="ARBA00029829"/>
    </source>
</evidence>
<evidence type="ECO:0000256" key="2">
    <source>
        <dbReference type="ARBA" id="ARBA00004236"/>
    </source>
</evidence>
<dbReference type="Pfam" id="PF13490">
    <property type="entry name" value="zf-HC2"/>
    <property type="match status" value="1"/>
</dbReference>
<keyword evidence="3" id="KW-1003">Cell membrane</keyword>
<dbReference type="STRING" id="1043493.SAMN05421637_2064"/>
<dbReference type="InterPro" id="IPR027383">
    <property type="entry name" value="Znf_put"/>
</dbReference>
<feature type="compositionally biased region" description="Low complexity" evidence="11">
    <location>
        <begin position="76"/>
        <end position="96"/>
    </location>
</feature>
<sequence length="258" mass="26600">MNENVHALIGAYAVDAVSPAERVEFEAHLGACDDCSVELVGMREAAAVLAEAEAVAPPASLKGRVMESIAQTPQLAPLTSDDAASPDADPASTVPAEGAPSAVPLASSRKRLWPRLALAAASAAVLAVGGLVGSSLVERRQDDLALEKDVMMVTSAPDAHSMDLGLGTAHLVVSEKMESVVAMGDDCPHPKDGMSYQLWLVMDDGTKEAGPTFMPDEDGTFMAIMEMDMEGAAAIAVTEEPMGGSAEPTSAEVAVVEL</sequence>
<feature type="domain" description="Putative zinc-finger" evidence="13">
    <location>
        <begin position="5"/>
        <end position="35"/>
    </location>
</feature>
<dbReference type="PANTHER" id="PTHR37461">
    <property type="entry name" value="ANTI-SIGMA-K FACTOR RSKA"/>
    <property type="match status" value="1"/>
</dbReference>
<keyword evidence="14" id="KW-0863">Zinc-finger</keyword>
<organism evidence="14 15">
    <name type="scientific">Demequina mangrovi</name>
    <dbReference type="NCBI Taxonomy" id="1043493"/>
    <lineage>
        <taxon>Bacteria</taxon>
        <taxon>Bacillati</taxon>
        <taxon>Actinomycetota</taxon>
        <taxon>Actinomycetes</taxon>
        <taxon>Micrococcales</taxon>
        <taxon>Demequinaceae</taxon>
        <taxon>Demequina</taxon>
    </lineage>
</organism>
<dbReference type="Proteomes" id="UP000183315">
    <property type="component" value="Unassembled WGS sequence"/>
</dbReference>
<dbReference type="RefSeq" id="WP_042216752.1">
    <property type="nucleotide sequence ID" value="NZ_BBLU01000021.1"/>
</dbReference>
<feature type="region of interest" description="Disordered" evidence="11">
    <location>
        <begin position="75"/>
        <end position="102"/>
    </location>
</feature>
<evidence type="ECO:0000256" key="5">
    <source>
        <dbReference type="ARBA" id="ARBA00022989"/>
    </source>
</evidence>
<evidence type="ECO:0000256" key="6">
    <source>
        <dbReference type="ARBA" id="ARBA00023015"/>
    </source>
</evidence>
<reference evidence="15" key="1">
    <citation type="submission" date="2016-10" db="EMBL/GenBank/DDBJ databases">
        <authorList>
            <person name="Varghese N."/>
        </authorList>
    </citation>
    <scope>NUCLEOTIDE SEQUENCE [LARGE SCALE GENOMIC DNA]</scope>
    <source>
        <strain evidence="15">DSM 24868</strain>
    </source>
</reference>
<accession>A0A1H6ZGX6</accession>
<evidence type="ECO:0000256" key="10">
    <source>
        <dbReference type="ARBA" id="ARBA00030803"/>
    </source>
</evidence>
<proteinExistence type="predicted"/>
<evidence type="ECO:0000256" key="11">
    <source>
        <dbReference type="SAM" id="MobiDB-lite"/>
    </source>
</evidence>
<evidence type="ECO:0000313" key="15">
    <source>
        <dbReference type="Proteomes" id="UP000183315"/>
    </source>
</evidence>